<feature type="domain" description="ABC transmembrane type-1" evidence="8">
    <location>
        <begin position="53"/>
        <end position="268"/>
    </location>
</feature>
<comment type="subcellular location">
    <subcellularLocation>
        <location evidence="1">Cell membrane</location>
        <topology evidence="1">Multi-pass membrane protein</topology>
    </subcellularLocation>
</comment>
<dbReference type="InterPro" id="IPR000515">
    <property type="entry name" value="MetI-like"/>
</dbReference>
<evidence type="ECO:0000313" key="9">
    <source>
        <dbReference type="EMBL" id="KPL54065.1"/>
    </source>
</evidence>
<keyword evidence="3" id="KW-1003">Cell membrane</keyword>
<evidence type="ECO:0000256" key="3">
    <source>
        <dbReference type="ARBA" id="ARBA00022475"/>
    </source>
</evidence>
<comment type="caution">
    <text evidence="9">The sequence shown here is derived from an EMBL/GenBank/DDBJ whole genome shotgun (WGS) entry which is preliminary data.</text>
</comment>
<dbReference type="EMBL" id="LJYW01000001">
    <property type="protein sequence ID" value="KPL54065.1"/>
    <property type="molecule type" value="Genomic_DNA"/>
</dbReference>
<dbReference type="Proteomes" id="UP000048984">
    <property type="component" value="Unassembled WGS sequence"/>
</dbReference>
<keyword evidence="2" id="KW-0813">Transport</keyword>
<keyword evidence="10" id="KW-1185">Reference proteome</keyword>
<keyword evidence="4 7" id="KW-0812">Transmembrane</keyword>
<dbReference type="SUPFAM" id="SSF161098">
    <property type="entry name" value="MetI-like"/>
    <property type="match status" value="2"/>
</dbReference>
<keyword evidence="5 7" id="KW-1133">Transmembrane helix</keyword>
<dbReference type="CDD" id="cd06261">
    <property type="entry name" value="TM_PBP2"/>
    <property type="match status" value="1"/>
</dbReference>
<feature type="transmembrane region" description="Helical" evidence="7">
    <location>
        <begin position="57"/>
        <end position="82"/>
    </location>
</feature>
<feature type="transmembrane region" description="Helical" evidence="7">
    <location>
        <begin position="144"/>
        <end position="168"/>
    </location>
</feature>
<evidence type="ECO:0000256" key="5">
    <source>
        <dbReference type="ARBA" id="ARBA00022989"/>
    </source>
</evidence>
<reference evidence="9 10" key="2">
    <citation type="submission" date="2015-10" db="EMBL/GenBank/DDBJ databases">
        <title>Draft Genome Sequence of Prosthecomicrobium hirschii ATCC 27832.</title>
        <authorList>
            <person name="Daniel J."/>
            <person name="Givan S.A."/>
            <person name="Brun Y.V."/>
            <person name="Brown P.J."/>
        </authorList>
    </citation>
    <scope>NUCLEOTIDE SEQUENCE [LARGE SCALE GENOMIC DNA]</scope>
    <source>
        <strain evidence="9 10">16</strain>
    </source>
</reference>
<gene>
    <name evidence="9" type="ORF">ABB55_19135</name>
</gene>
<feature type="transmembrane region" description="Helical" evidence="7">
    <location>
        <begin position="245"/>
        <end position="270"/>
    </location>
</feature>
<feature type="transmembrane region" description="Helical" evidence="7">
    <location>
        <begin position="357"/>
        <end position="376"/>
    </location>
</feature>
<dbReference type="PROSITE" id="PS50928">
    <property type="entry name" value="ABC_TM1"/>
    <property type="match status" value="2"/>
</dbReference>
<organism evidence="9 10">
    <name type="scientific">Prosthecodimorpha hirschii</name>
    <dbReference type="NCBI Taxonomy" id="665126"/>
    <lineage>
        <taxon>Bacteria</taxon>
        <taxon>Pseudomonadati</taxon>
        <taxon>Pseudomonadota</taxon>
        <taxon>Alphaproteobacteria</taxon>
        <taxon>Hyphomicrobiales</taxon>
        <taxon>Ancalomicrobiaceae</taxon>
        <taxon>Prosthecodimorpha</taxon>
    </lineage>
</organism>
<dbReference type="AlphaFoldDB" id="A0A0N8GFE1"/>
<dbReference type="InterPro" id="IPR035906">
    <property type="entry name" value="MetI-like_sf"/>
</dbReference>
<accession>A0A0N8GFE1</accession>
<evidence type="ECO:0000256" key="7">
    <source>
        <dbReference type="SAM" id="Phobius"/>
    </source>
</evidence>
<protein>
    <recommendedName>
        <fullName evidence="8">ABC transmembrane type-1 domain-containing protein</fullName>
    </recommendedName>
</protein>
<dbReference type="GO" id="GO:0055085">
    <property type="term" value="P:transmembrane transport"/>
    <property type="evidence" value="ECO:0007669"/>
    <property type="project" value="InterPro"/>
</dbReference>
<feature type="transmembrane region" description="Helical" evidence="7">
    <location>
        <begin position="298"/>
        <end position="324"/>
    </location>
</feature>
<dbReference type="STRING" id="665126.ABB55_19135"/>
<evidence type="ECO:0000256" key="1">
    <source>
        <dbReference type="ARBA" id="ARBA00004651"/>
    </source>
</evidence>
<dbReference type="GO" id="GO:0005886">
    <property type="term" value="C:plasma membrane"/>
    <property type="evidence" value="ECO:0007669"/>
    <property type="project" value="UniProtKB-SubCell"/>
</dbReference>
<dbReference type="PANTHER" id="PTHR30183:SF6">
    <property type="entry name" value="INNER MEMBRANE ABC TRANSPORTER PERMEASE PROTEIN YNJC"/>
    <property type="match status" value="1"/>
</dbReference>
<evidence type="ECO:0000256" key="6">
    <source>
        <dbReference type="ARBA" id="ARBA00023136"/>
    </source>
</evidence>
<proteinExistence type="predicted"/>
<evidence type="ECO:0000313" key="10">
    <source>
        <dbReference type="Proteomes" id="UP000048984"/>
    </source>
</evidence>
<feature type="transmembrane region" description="Helical" evidence="7">
    <location>
        <begin position="94"/>
        <end position="115"/>
    </location>
</feature>
<feature type="transmembrane region" description="Helical" evidence="7">
    <location>
        <begin position="205"/>
        <end position="225"/>
    </location>
</feature>
<evidence type="ECO:0000256" key="2">
    <source>
        <dbReference type="ARBA" id="ARBA00022448"/>
    </source>
</evidence>
<feature type="transmembrane region" description="Helical" evidence="7">
    <location>
        <begin position="526"/>
        <end position="548"/>
    </location>
</feature>
<name>A0A0N8GFE1_9HYPH</name>
<evidence type="ECO:0000259" key="8">
    <source>
        <dbReference type="PROSITE" id="PS50928"/>
    </source>
</evidence>
<keyword evidence="6 7" id="KW-0472">Membrane</keyword>
<dbReference type="RefSeq" id="WP_054360230.1">
    <property type="nucleotide sequence ID" value="NZ_LJYW01000001.1"/>
</dbReference>
<feature type="domain" description="ABC transmembrane type-1" evidence="8">
    <location>
        <begin position="355"/>
        <end position="540"/>
    </location>
</feature>
<sequence>MRLAAILVLAGLVGTVGLGLAGTLLPAFGHLPAIGAHGPSLDAWVRLLAMPGLARSAATALALGIAAATLSLAIVLLGLAACHGTRPFRLLVRLIGPLLSIPHAAAAFGLAFLIAPSGWLLRLLSPWATGFDRPPDLTLVNDPLGLALLAGLVAKEVPFLLLVALAALPQIAPDQAREVAAGFGYGRMKGFLVAVAPRLLPRIRLPLLAVAAYASGSVDMALILGPTGPATLPVRVLRWFAEPDLSMRTVAAAGAVLQAMVTGIAALAVLGVEAAIRRRLAAAAVSGRRRIDDRAARVLVGLVVLLPVATIGLGAAALALWSVATAWRFPAVLPDGWSLATWSGLAPVLAGPIRTSAGLGLAAAAIALTAVIVLLAGTPPGARPAGRVAVLLFLPILVPETSWLFGLDVALAAAGLPPGPATVLIGHVAQIVPYVHLSLAGPWSGLDPRLEPVAASLGAGPLRRLVAVRLPLLARPILTAAAVGFAVSIALYLPTLVLGGGRVATITTETVALAGGADRRVTGATALVQALLPFAGFALAGLAVRAIARRRRRPVSA</sequence>
<reference evidence="9 10" key="1">
    <citation type="submission" date="2015-09" db="EMBL/GenBank/DDBJ databases">
        <authorList>
            <consortium name="Swine Surveillance"/>
        </authorList>
    </citation>
    <scope>NUCLEOTIDE SEQUENCE [LARGE SCALE GENOMIC DNA]</scope>
    <source>
        <strain evidence="9 10">16</strain>
    </source>
</reference>
<evidence type="ECO:0000256" key="4">
    <source>
        <dbReference type="ARBA" id="ARBA00022692"/>
    </source>
</evidence>
<dbReference type="PANTHER" id="PTHR30183">
    <property type="entry name" value="MOLYBDENUM TRANSPORT SYSTEM PERMEASE PROTEIN MODB"/>
    <property type="match status" value="1"/>
</dbReference>
<dbReference type="Gene3D" id="1.10.3720.10">
    <property type="entry name" value="MetI-like"/>
    <property type="match status" value="2"/>
</dbReference>